<comment type="caution">
    <text evidence="5">The sequence shown here is derived from an EMBL/GenBank/DDBJ whole genome shotgun (WGS) entry which is preliminary data.</text>
</comment>
<sequence length="724" mass="78876">MSSAFEKLARPVQKWVRAQGWKELRDVQARAIHAVCGTSDDVIVAASTAGGKTEAAFLPLISQVLQASAEQGGFDLLYIGPLKALITDQARRLDDICQETGLPVTPWHGDVTASVKARALRAPHGILLITPESLEALFVRRGLEIPRLFGATRAVVLDELHSILDSERGVQVRSLLARLERSTGHPIRRIGLSATLGDMALARAYLRADDPEAVHLVKATGGEAELRLQLRGYVSGNQNDAGPSATDAVAEHLFRHLRGSNNLVFAGARQQVEIYADRLRELCETAQLPQEFYPHHANLSREHRDFVERRLKDAGKPTTAVCTSTLELGIDIGDVTCVAQIGAPFSVASLRQRLGRSGRRAGQPAILRQYSIETRLAADSSLADRLRLGLVRAVAMIELLLEGWCEPPRPDALHLSTLVHQVLSVIAGRGGATAAQLYRQLCQDGPFRQVSAPLFLEVLRAIGTSDARLIEQAQNGLLLLGEVGEKLVGHYGFYAVFPTPEEYRLIAGGRDLGSIPLENVLSRGMMLIFSGRRWTVQEVDTVNRAITVTPSQAGVPPLFGGSPGVIHDRVISKMREIFEGDRDPGYMDRPALELLAEARRNYHALGFATSPVVQTGESTFFIATGCGTVKNTTLALALQSFGHEVQEHDGFLEIASAKADLPLAESLDRLASGGAVDLFAGRPNLMFEKFHRYLTEDLLREDALSSRLQAEALPEICGRLHVLN</sequence>
<dbReference type="SMART" id="SM00487">
    <property type="entry name" value="DEXDc"/>
    <property type="match status" value="1"/>
</dbReference>
<evidence type="ECO:0000256" key="1">
    <source>
        <dbReference type="ARBA" id="ARBA00022741"/>
    </source>
</evidence>
<gene>
    <name evidence="5" type="ORF">EOW66_19105</name>
</gene>
<keyword evidence="1" id="KW-0547">Nucleotide-binding</keyword>
<dbReference type="AlphaFoldDB" id="A0A3S3LPH8"/>
<evidence type="ECO:0000256" key="2">
    <source>
        <dbReference type="ARBA" id="ARBA00022840"/>
    </source>
</evidence>
<dbReference type="GO" id="GO:0004386">
    <property type="term" value="F:helicase activity"/>
    <property type="evidence" value="ECO:0007669"/>
    <property type="project" value="UniProtKB-KW"/>
</dbReference>
<dbReference type="PANTHER" id="PTHR47962">
    <property type="entry name" value="ATP-DEPENDENT HELICASE LHR-RELATED-RELATED"/>
    <property type="match status" value="1"/>
</dbReference>
<keyword evidence="2" id="KW-0067">ATP-binding</keyword>
<proteinExistence type="predicted"/>
<dbReference type="PROSITE" id="PS51194">
    <property type="entry name" value="HELICASE_CTER"/>
    <property type="match status" value="1"/>
</dbReference>
<dbReference type="Gene3D" id="3.40.50.300">
    <property type="entry name" value="P-loop containing nucleotide triphosphate hydrolases"/>
    <property type="match status" value="2"/>
</dbReference>
<dbReference type="InterPro" id="IPR052511">
    <property type="entry name" value="ATP-dep_Helicase"/>
</dbReference>
<dbReference type="InterPro" id="IPR027417">
    <property type="entry name" value="P-loop_NTPase"/>
</dbReference>
<evidence type="ECO:0000313" key="6">
    <source>
        <dbReference type="Proteomes" id="UP000288071"/>
    </source>
</evidence>
<dbReference type="PANTHER" id="PTHR47962:SF5">
    <property type="entry name" value="ATP-DEPENDENT HELICASE LHR-RELATED"/>
    <property type="match status" value="1"/>
</dbReference>
<feature type="domain" description="Helicase ATP-binding" evidence="3">
    <location>
        <begin position="33"/>
        <end position="214"/>
    </location>
</feature>
<dbReference type="SMART" id="SM00490">
    <property type="entry name" value="HELICc"/>
    <property type="match status" value="1"/>
</dbReference>
<name>A0A3S3LPH8_9RHOB</name>
<evidence type="ECO:0000259" key="3">
    <source>
        <dbReference type="PROSITE" id="PS51192"/>
    </source>
</evidence>
<reference evidence="5 6" key="2">
    <citation type="submission" date="2019-01" db="EMBL/GenBank/DDBJ databases">
        <title>Sinorhodobacter populi sp. nov. isolated from the symptomatic bark tissue of Populus euramericana canker.</title>
        <authorList>
            <person name="Xu G."/>
        </authorList>
    </citation>
    <scope>NUCLEOTIDE SEQUENCE [LARGE SCALE GENOMIC DNA]</scope>
    <source>
        <strain evidence="5 6">CGMCC 1.12963</strain>
    </source>
</reference>
<keyword evidence="5" id="KW-0347">Helicase</keyword>
<feature type="domain" description="Helicase C-terminal" evidence="4">
    <location>
        <begin position="249"/>
        <end position="402"/>
    </location>
</feature>
<dbReference type="RefSeq" id="WP_128157911.1">
    <property type="nucleotide sequence ID" value="NZ_JBHSOM010000024.1"/>
</dbReference>
<dbReference type="GO" id="GO:0003677">
    <property type="term" value="F:DNA binding"/>
    <property type="evidence" value="ECO:0007669"/>
    <property type="project" value="TreeGrafter"/>
</dbReference>
<evidence type="ECO:0000259" key="4">
    <source>
        <dbReference type="PROSITE" id="PS51194"/>
    </source>
</evidence>
<dbReference type="EMBL" id="SAVA01000018">
    <property type="protein sequence ID" value="RWR47705.1"/>
    <property type="molecule type" value="Genomic_DNA"/>
</dbReference>
<dbReference type="CDD" id="cd18796">
    <property type="entry name" value="SF2_C_LHR"/>
    <property type="match status" value="1"/>
</dbReference>
<dbReference type="Pfam" id="PF00271">
    <property type="entry name" value="Helicase_C"/>
    <property type="match status" value="1"/>
</dbReference>
<dbReference type="Pfam" id="PF00270">
    <property type="entry name" value="DEAD"/>
    <property type="match status" value="1"/>
</dbReference>
<organism evidence="5 6">
    <name type="scientific">Paenirhodobacter huangdaonensis</name>
    <dbReference type="NCBI Taxonomy" id="2501515"/>
    <lineage>
        <taxon>Bacteria</taxon>
        <taxon>Pseudomonadati</taxon>
        <taxon>Pseudomonadota</taxon>
        <taxon>Alphaproteobacteria</taxon>
        <taxon>Rhodobacterales</taxon>
        <taxon>Rhodobacter group</taxon>
        <taxon>Paenirhodobacter</taxon>
    </lineage>
</organism>
<dbReference type="InterPro" id="IPR001650">
    <property type="entry name" value="Helicase_C-like"/>
</dbReference>
<evidence type="ECO:0000313" key="5">
    <source>
        <dbReference type="EMBL" id="RWR47705.1"/>
    </source>
</evidence>
<dbReference type="InterPro" id="IPR011545">
    <property type="entry name" value="DEAD/DEAH_box_helicase_dom"/>
</dbReference>
<dbReference type="InterPro" id="IPR014001">
    <property type="entry name" value="Helicase_ATP-bd"/>
</dbReference>
<keyword evidence="6" id="KW-1185">Reference proteome</keyword>
<keyword evidence="5" id="KW-0378">Hydrolase</keyword>
<dbReference type="GO" id="GO:0016887">
    <property type="term" value="F:ATP hydrolysis activity"/>
    <property type="evidence" value="ECO:0007669"/>
    <property type="project" value="TreeGrafter"/>
</dbReference>
<dbReference type="GO" id="GO:0005524">
    <property type="term" value="F:ATP binding"/>
    <property type="evidence" value="ECO:0007669"/>
    <property type="project" value="UniProtKB-KW"/>
</dbReference>
<dbReference type="Proteomes" id="UP000288071">
    <property type="component" value="Unassembled WGS sequence"/>
</dbReference>
<dbReference type="PROSITE" id="PS51192">
    <property type="entry name" value="HELICASE_ATP_BIND_1"/>
    <property type="match status" value="1"/>
</dbReference>
<reference evidence="6" key="1">
    <citation type="submission" date="2019-01" db="EMBL/GenBank/DDBJ databases">
        <title>Sinorhodobacter populi sp. nov. isolated from the symptomatic bark tissue of Populus euramericana canker.</title>
        <authorList>
            <person name="Li Y."/>
        </authorList>
    </citation>
    <scope>NUCLEOTIDE SEQUENCE [LARGE SCALE GENOMIC DNA]</scope>
    <source>
        <strain evidence="6">CGMCC 1.12963</strain>
    </source>
</reference>
<accession>A0A3S3LPH8</accession>
<dbReference type="SUPFAM" id="SSF52540">
    <property type="entry name" value="P-loop containing nucleoside triphosphate hydrolases"/>
    <property type="match status" value="1"/>
</dbReference>
<protein>
    <submittedName>
        <fullName evidence="5">DEAD/DEAH box helicase</fullName>
    </submittedName>
</protein>